<accession>A0AAE0ZQW6</accession>
<dbReference type="AlphaFoldDB" id="A0AAE0ZQW6"/>
<evidence type="ECO:0000313" key="2">
    <source>
        <dbReference type="Proteomes" id="UP001283361"/>
    </source>
</evidence>
<gene>
    <name evidence="1" type="ORF">RRG08_027268</name>
</gene>
<evidence type="ECO:0000313" key="1">
    <source>
        <dbReference type="EMBL" id="KAK3773933.1"/>
    </source>
</evidence>
<protein>
    <submittedName>
        <fullName evidence="1">Uncharacterized protein</fullName>
    </submittedName>
</protein>
<keyword evidence="2" id="KW-1185">Reference proteome</keyword>
<sequence>MISNNVKALSFEALDTESLFIFDRISPSFPKELAWTPVDEILNILHTVGRRLPACLTVMQQNSLDIELKDCRLCSQSDIPSSPQLIQCIESCLGLSNPYIHFSFSSSLVADDASQIAE</sequence>
<comment type="caution">
    <text evidence="1">The sequence shown here is derived from an EMBL/GenBank/DDBJ whole genome shotgun (WGS) entry which is preliminary data.</text>
</comment>
<organism evidence="1 2">
    <name type="scientific">Elysia crispata</name>
    <name type="common">lettuce slug</name>
    <dbReference type="NCBI Taxonomy" id="231223"/>
    <lineage>
        <taxon>Eukaryota</taxon>
        <taxon>Metazoa</taxon>
        <taxon>Spiralia</taxon>
        <taxon>Lophotrochozoa</taxon>
        <taxon>Mollusca</taxon>
        <taxon>Gastropoda</taxon>
        <taxon>Heterobranchia</taxon>
        <taxon>Euthyneura</taxon>
        <taxon>Panpulmonata</taxon>
        <taxon>Sacoglossa</taxon>
        <taxon>Placobranchoidea</taxon>
        <taxon>Plakobranchidae</taxon>
        <taxon>Elysia</taxon>
    </lineage>
</organism>
<dbReference type="EMBL" id="JAWDGP010003485">
    <property type="protein sequence ID" value="KAK3773933.1"/>
    <property type="molecule type" value="Genomic_DNA"/>
</dbReference>
<dbReference type="Proteomes" id="UP001283361">
    <property type="component" value="Unassembled WGS sequence"/>
</dbReference>
<reference evidence="1" key="1">
    <citation type="journal article" date="2023" name="G3 (Bethesda)">
        <title>A reference genome for the long-term kleptoplast-retaining sea slug Elysia crispata morphotype clarki.</title>
        <authorList>
            <person name="Eastman K.E."/>
            <person name="Pendleton A.L."/>
            <person name="Shaikh M.A."/>
            <person name="Suttiyut T."/>
            <person name="Ogas R."/>
            <person name="Tomko P."/>
            <person name="Gavelis G."/>
            <person name="Widhalm J.R."/>
            <person name="Wisecaver J.H."/>
        </authorList>
    </citation>
    <scope>NUCLEOTIDE SEQUENCE</scope>
    <source>
        <strain evidence="1">ECLA1</strain>
    </source>
</reference>
<name>A0AAE0ZQW6_9GAST</name>
<proteinExistence type="predicted"/>